<organism evidence="6 7">
    <name type="scientific">Herbaspirillum chlorophenolicum</name>
    <dbReference type="NCBI Taxonomy" id="211589"/>
    <lineage>
        <taxon>Bacteria</taxon>
        <taxon>Pseudomonadati</taxon>
        <taxon>Pseudomonadota</taxon>
        <taxon>Betaproteobacteria</taxon>
        <taxon>Burkholderiales</taxon>
        <taxon>Oxalobacteraceae</taxon>
        <taxon>Herbaspirillum</taxon>
    </lineage>
</organism>
<dbReference type="InterPro" id="IPR000524">
    <property type="entry name" value="Tscrpt_reg_HTH_GntR"/>
</dbReference>
<dbReference type="InterPro" id="IPR036390">
    <property type="entry name" value="WH_DNA-bd_sf"/>
</dbReference>
<dbReference type="Gene3D" id="1.20.120.530">
    <property type="entry name" value="GntR ligand-binding domain-like"/>
    <property type="match status" value="1"/>
</dbReference>
<dbReference type="InterPro" id="IPR036388">
    <property type="entry name" value="WH-like_DNA-bd_sf"/>
</dbReference>
<dbReference type="PANTHER" id="PTHR43537">
    <property type="entry name" value="TRANSCRIPTIONAL REGULATOR, GNTR FAMILY"/>
    <property type="match status" value="1"/>
</dbReference>
<evidence type="ECO:0000259" key="5">
    <source>
        <dbReference type="PROSITE" id="PS50949"/>
    </source>
</evidence>
<evidence type="ECO:0000256" key="2">
    <source>
        <dbReference type="ARBA" id="ARBA00023125"/>
    </source>
</evidence>
<feature type="domain" description="HTH gntR-type" evidence="5">
    <location>
        <begin position="9"/>
        <end position="77"/>
    </location>
</feature>
<evidence type="ECO:0000256" key="4">
    <source>
        <dbReference type="SAM" id="MobiDB-lite"/>
    </source>
</evidence>
<dbReference type="SMART" id="SM00345">
    <property type="entry name" value="HTH_GNTR"/>
    <property type="match status" value="1"/>
</dbReference>
<dbReference type="Pfam" id="PF00392">
    <property type="entry name" value="GntR"/>
    <property type="match status" value="1"/>
</dbReference>
<protein>
    <submittedName>
        <fullName evidence="6">FadR/GntR family transcriptional regulator</fullName>
    </submittedName>
</protein>
<dbReference type="Gene3D" id="1.10.10.10">
    <property type="entry name" value="Winged helix-like DNA-binding domain superfamily/Winged helix DNA-binding domain"/>
    <property type="match status" value="1"/>
</dbReference>
<sequence>MPIEAIEPQRLYRQISDQLRKLIVDGEFPVGSRLPSERDLAVQLGVSRPSLREALIALEVEGYIEVHMGSGIYVCPPAPREGQIDLSSEEGPLELIRAREMIEGEVAYAAASNANQAQIEAIEQAFQLMIEHTNAGINPLQADRLFHIRVAEATGNSVLVGLVTQLFDARLGPLFKRLHSHFDSKVVWYEAIEEHSRVMKALHARDPEQAREAMRRHMDISFTRYSANLTAQYGGQEKHEAGDAKTAGKAPGRKRAPGKIVAKTKTPVSKVTAKSKAGTAAAKPRVRAARKLPA</sequence>
<evidence type="ECO:0000313" key="7">
    <source>
        <dbReference type="Proteomes" id="UP001617427"/>
    </source>
</evidence>
<evidence type="ECO:0000313" key="6">
    <source>
        <dbReference type="EMBL" id="MFJ3047671.1"/>
    </source>
</evidence>
<feature type="compositionally biased region" description="Basic residues" evidence="4">
    <location>
        <begin position="284"/>
        <end position="294"/>
    </location>
</feature>
<dbReference type="InterPro" id="IPR008920">
    <property type="entry name" value="TF_FadR/GntR_C"/>
</dbReference>
<dbReference type="SUPFAM" id="SSF48008">
    <property type="entry name" value="GntR ligand-binding domain-like"/>
    <property type="match status" value="1"/>
</dbReference>
<comment type="caution">
    <text evidence="6">The sequence shown here is derived from an EMBL/GenBank/DDBJ whole genome shotgun (WGS) entry which is preliminary data.</text>
</comment>
<dbReference type="Proteomes" id="UP001617427">
    <property type="component" value="Unassembled WGS sequence"/>
</dbReference>
<keyword evidence="3" id="KW-0804">Transcription</keyword>
<dbReference type="PROSITE" id="PS50949">
    <property type="entry name" value="HTH_GNTR"/>
    <property type="match status" value="1"/>
</dbReference>
<dbReference type="CDD" id="cd07377">
    <property type="entry name" value="WHTH_GntR"/>
    <property type="match status" value="1"/>
</dbReference>
<name>A0ABW8F303_9BURK</name>
<proteinExistence type="predicted"/>
<dbReference type="PRINTS" id="PR00035">
    <property type="entry name" value="HTHGNTR"/>
</dbReference>
<accession>A0ABW8F303</accession>
<dbReference type="Pfam" id="PF07729">
    <property type="entry name" value="FCD"/>
    <property type="match status" value="1"/>
</dbReference>
<dbReference type="InterPro" id="IPR011711">
    <property type="entry name" value="GntR_C"/>
</dbReference>
<keyword evidence="1" id="KW-0805">Transcription regulation</keyword>
<gene>
    <name evidence="6" type="ORF">ACIPEN_17740</name>
</gene>
<dbReference type="SMART" id="SM00895">
    <property type="entry name" value="FCD"/>
    <property type="match status" value="1"/>
</dbReference>
<keyword evidence="7" id="KW-1185">Reference proteome</keyword>
<evidence type="ECO:0000256" key="1">
    <source>
        <dbReference type="ARBA" id="ARBA00023015"/>
    </source>
</evidence>
<reference evidence="6 7" key="1">
    <citation type="submission" date="2024-10" db="EMBL/GenBank/DDBJ databases">
        <title>The Natural Products Discovery Center: Release of the First 8490 Sequenced Strains for Exploring Actinobacteria Biosynthetic Diversity.</title>
        <authorList>
            <person name="Kalkreuter E."/>
            <person name="Kautsar S.A."/>
            <person name="Yang D."/>
            <person name="Bader C.D."/>
            <person name="Teijaro C.N."/>
            <person name="Fluegel L."/>
            <person name="Davis C.M."/>
            <person name="Simpson J.R."/>
            <person name="Lauterbach L."/>
            <person name="Steele A.D."/>
            <person name="Gui C."/>
            <person name="Meng S."/>
            <person name="Li G."/>
            <person name="Viehrig K."/>
            <person name="Ye F."/>
            <person name="Su P."/>
            <person name="Kiefer A.F."/>
            <person name="Nichols A."/>
            <person name="Cepeda A.J."/>
            <person name="Yan W."/>
            <person name="Fan B."/>
            <person name="Jiang Y."/>
            <person name="Adhikari A."/>
            <person name="Zheng C.-J."/>
            <person name="Schuster L."/>
            <person name="Cowan T.M."/>
            <person name="Smanski M.J."/>
            <person name="Chevrette M.G."/>
            <person name="De Carvalho L.P.S."/>
            <person name="Shen B."/>
        </authorList>
    </citation>
    <scope>NUCLEOTIDE SEQUENCE [LARGE SCALE GENOMIC DNA]</scope>
    <source>
        <strain evidence="6 7">NPDC087045</strain>
    </source>
</reference>
<dbReference type="PANTHER" id="PTHR43537:SF5">
    <property type="entry name" value="UXU OPERON TRANSCRIPTIONAL REGULATOR"/>
    <property type="match status" value="1"/>
</dbReference>
<dbReference type="RefSeq" id="WP_050468903.1">
    <property type="nucleotide sequence ID" value="NZ_JBIUZV010000011.1"/>
</dbReference>
<feature type="region of interest" description="Disordered" evidence="4">
    <location>
        <begin position="234"/>
        <end position="294"/>
    </location>
</feature>
<dbReference type="SUPFAM" id="SSF46785">
    <property type="entry name" value="Winged helix' DNA-binding domain"/>
    <property type="match status" value="1"/>
</dbReference>
<keyword evidence="2" id="KW-0238">DNA-binding</keyword>
<evidence type="ECO:0000256" key="3">
    <source>
        <dbReference type="ARBA" id="ARBA00023163"/>
    </source>
</evidence>
<feature type="compositionally biased region" description="Low complexity" evidence="4">
    <location>
        <begin position="269"/>
        <end position="283"/>
    </location>
</feature>
<dbReference type="EMBL" id="JBIUZV010000011">
    <property type="protein sequence ID" value="MFJ3047671.1"/>
    <property type="molecule type" value="Genomic_DNA"/>
</dbReference>